<dbReference type="PANTHER" id="PTHR33209:SF1">
    <property type="entry name" value="PEPTIDASE S49 DOMAIN-CONTAINING PROTEIN"/>
    <property type="match status" value="1"/>
</dbReference>
<keyword evidence="2" id="KW-0645">Protease</keyword>
<proteinExistence type="inferred from homology"/>
<organism evidence="5 6">
    <name type="scientific">Tanacetum coccineum</name>
    <dbReference type="NCBI Taxonomy" id="301880"/>
    <lineage>
        <taxon>Eukaryota</taxon>
        <taxon>Viridiplantae</taxon>
        <taxon>Streptophyta</taxon>
        <taxon>Embryophyta</taxon>
        <taxon>Tracheophyta</taxon>
        <taxon>Spermatophyta</taxon>
        <taxon>Magnoliopsida</taxon>
        <taxon>eudicotyledons</taxon>
        <taxon>Gunneridae</taxon>
        <taxon>Pentapetalae</taxon>
        <taxon>asterids</taxon>
        <taxon>campanulids</taxon>
        <taxon>Asterales</taxon>
        <taxon>Asteraceae</taxon>
        <taxon>Asteroideae</taxon>
        <taxon>Anthemideae</taxon>
        <taxon>Anthemidinae</taxon>
        <taxon>Tanacetum</taxon>
    </lineage>
</organism>
<evidence type="ECO:0000313" key="5">
    <source>
        <dbReference type="EMBL" id="GJT36050.1"/>
    </source>
</evidence>
<gene>
    <name evidence="5" type="ORF">Tco_0926469</name>
</gene>
<evidence type="ECO:0000256" key="2">
    <source>
        <dbReference type="ARBA" id="ARBA00022670"/>
    </source>
</evidence>
<protein>
    <submittedName>
        <fullName evidence="5">Uncharacterized protein</fullName>
    </submittedName>
</protein>
<dbReference type="Proteomes" id="UP001151760">
    <property type="component" value="Unassembled WGS sequence"/>
</dbReference>
<dbReference type="PANTHER" id="PTHR33209">
    <property type="entry name" value="PROTEASE 4"/>
    <property type="match status" value="1"/>
</dbReference>
<sequence>MCRCLWMQVDTMEKIAQGRVWTGKDAASRDLLAAITGFSRVVATARHKAKIHQNRKWTEKDATRMLSSRRGTKVMVLARISNTSEPPTTLRILGMIVIETLKYLISERGIMVKALDAIISDASPRYDCLEIAYLRDLRPYKIVILRLFLPEINLPLYVSNIEKVVEVAAMTETETISYTTEHVVGQGSFGITDKNELYLNLVLEYVPETPYRVTRHCSKKHEGEGLGGGEV</sequence>
<keyword evidence="3" id="KW-0378">Hydrolase</keyword>
<evidence type="ECO:0000256" key="1">
    <source>
        <dbReference type="ARBA" id="ARBA00008683"/>
    </source>
</evidence>
<name>A0ABQ5D9W3_9ASTR</name>
<dbReference type="EMBL" id="BQNB010015103">
    <property type="protein sequence ID" value="GJT36050.1"/>
    <property type="molecule type" value="Genomic_DNA"/>
</dbReference>
<dbReference type="Gene3D" id="3.90.226.10">
    <property type="entry name" value="2-enoyl-CoA Hydratase, Chain A, domain 1"/>
    <property type="match status" value="1"/>
</dbReference>
<accession>A0ABQ5D9W3</accession>
<reference evidence="5" key="2">
    <citation type="submission" date="2022-01" db="EMBL/GenBank/DDBJ databases">
        <authorList>
            <person name="Yamashiro T."/>
            <person name="Shiraishi A."/>
            <person name="Satake H."/>
            <person name="Nakayama K."/>
        </authorList>
    </citation>
    <scope>NUCLEOTIDE SEQUENCE</scope>
</reference>
<comment type="caution">
    <text evidence="5">The sequence shown here is derived from an EMBL/GenBank/DDBJ whole genome shotgun (WGS) entry which is preliminary data.</text>
</comment>
<keyword evidence="6" id="KW-1185">Reference proteome</keyword>
<comment type="similarity">
    <text evidence="1">Belongs to the peptidase S49 family.</text>
</comment>
<evidence type="ECO:0000256" key="3">
    <source>
        <dbReference type="ARBA" id="ARBA00022801"/>
    </source>
</evidence>
<reference evidence="5" key="1">
    <citation type="journal article" date="2022" name="Int. J. Mol. Sci.">
        <title>Draft Genome of Tanacetum Coccineum: Genomic Comparison of Closely Related Tanacetum-Family Plants.</title>
        <authorList>
            <person name="Yamashiro T."/>
            <person name="Shiraishi A."/>
            <person name="Nakayama K."/>
            <person name="Satake H."/>
        </authorList>
    </citation>
    <scope>NUCLEOTIDE SEQUENCE</scope>
</reference>
<keyword evidence="4" id="KW-0720">Serine protease</keyword>
<evidence type="ECO:0000313" key="6">
    <source>
        <dbReference type="Proteomes" id="UP001151760"/>
    </source>
</evidence>
<evidence type="ECO:0000256" key="4">
    <source>
        <dbReference type="ARBA" id="ARBA00022825"/>
    </source>
</evidence>